<protein>
    <submittedName>
        <fullName evidence="1">Uncharacterized protein</fullName>
    </submittedName>
</protein>
<evidence type="ECO:0000313" key="1">
    <source>
        <dbReference type="EMBL" id="KAI5671388.1"/>
    </source>
</evidence>
<accession>A0ACC0BFJ6</accession>
<name>A0ACC0BFJ6_CATRO</name>
<gene>
    <name evidence="1" type="ORF">M9H77_11752</name>
</gene>
<dbReference type="EMBL" id="CM044703">
    <property type="protein sequence ID" value="KAI5671388.1"/>
    <property type="molecule type" value="Genomic_DNA"/>
</dbReference>
<dbReference type="Proteomes" id="UP001060085">
    <property type="component" value="Linkage Group LG03"/>
</dbReference>
<reference evidence="2" key="1">
    <citation type="journal article" date="2023" name="Nat. Plants">
        <title>Single-cell RNA sequencing provides a high-resolution roadmap for understanding the multicellular compartmentation of specialized metabolism.</title>
        <authorList>
            <person name="Sun S."/>
            <person name="Shen X."/>
            <person name="Li Y."/>
            <person name="Li Y."/>
            <person name="Wang S."/>
            <person name="Li R."/>
            <person name="Zhang H."/>
            <person name="Shen G."/>
            <person name="Guo B."/>
            <person name="Wei J."/>
            <person name="Xu J."/>
            <person name="St-Pierre B."/>
            <person name="Chen S."/>
            <person name="Sun C."/>
        </authorList>
    </citation>
    <scope>NUCLEOTIDE SEQUENCE [LARGE SCALE GENOMIC DNA]</scope>
</reference>
<sequence length="125" mass="13277">MAFRQRADGDDSNGNMFKLMTELTTVTVGCPSPTTIEVGVHTGADPTATFGESLLLSPSYSFHLFSPSHSSLINPAAGRILAGSQAFSTANKQRSDNLRVVDEQGAATILPQPFFVSPLSVIIHL</sequence>
<evidence type="ECO:0000313" key="2">
    <source>
        <dbReference type="Proteomes" id="UP001060085"/>
    </source>
</evidence>
<comment type="caution">
    <text evidence="1">The sequence shown here is derived from an EMBL/GenBank/DDBJ whole genome shotgun (WGS) entry which is preliminary data.</text>
</comment>
<keyword evidence="2" id="KW-1185">Reference proteome</keyword>
<organism evidence="1 2">
    <name type="scientific">Catharanthus roseus</name>
    <name type="common">Madagascar periwinkle</name>
    <name type="synonym">Vinca rosea</name>
    <dbReference type="NCBI Taxonomy" id="4058"/>
    <lineage>
        <taxon>Eukaryota</taxon>
        <taxon>Viridiplantae</taxon>
        <taxon>Streptophyta</taxon>
        <taxon>Embryophyta</taxon>
        <taxon>Tracheophyta</taxon>
        <taxon>Spermatophyta</taxon>
        <taxon>Magnoliopsida</taxon>
        <taxon>eudicotyledons</taxon>
        <taxon>Gunneridae</taxon>
        <taxon>Pentapetalae</taxon>
        <taxon>asterids</taxon>
        <taxon>lamiids</taxon>
        <taxon>Gentianales</taxon>
        <taxon>Apocynaceae</taxon>
        <taxon>Rauvolfioideae</taxon>
        <taxon>Vinceae</taxon>
        <taxon>Catharanthinae</taxon>
        <taxon>Catharanthus</taxon>
    </lineage>
</organism>
<proteinExistence type="predicted"/>